<feature type="region of interest" description="Disordered" evidence="1">
    <location>
        <begin position="11"/>
        <end position="55"/>
    </location>
</feature>
<evidence type="ECO:0000256" key="1">
    <source>
        <dbReference type="SAM" id="MobiDB-lite"/>
    </source>
</evidence>
<gene>
    <name evidence="2" type="ORF">DR999_PMT19083</name>
</gene>
<comment type="caution">
    <text evidence="2">The sequence shown here is derived from an EMBL/GenBank/DDBJ whole genome shotgun (WGS) entry which is preliminary data.</text>
</comment>
<dbReference type="EMBL" id="QXTE01000359">
    <property type="protein sequence ID" value="TFJ98940.1"/>
    <property type="molecule type" value="Genomic_DNA"/>
</dbReference>
<evidence type="ECO:0000313" key="2">
    <source>
        <dbReference type="EMBL" id="TFJ98940.1"/>
    </source>
</evidence>
<dbReference type="Proteomes" id="UP000297703">
    <property type="component" value="Unassembled WGS sequence"/>
</dbReference>
<reference evidence="2 3" key="2">
    <citation type="submission" date="2019-04" db="EMBL/GenBank/DDBJ databases">
        <title>The genome sequence of big-headed turtle.</title>
        <authorList>
            <person name="Gong S."/>
        </authorList>
    </citation>
    <scope>NUCLEOTIDE SEQUENCE [LARGE SCALE GENOMIC DNA]</scope>
    <source>
        <strain evidence="2">DO16091913</strain>
        <tissue evidence="2">Muscle</tissue>
    </source>
</reference>
<reference evidence="2 3" key="1">
    <citation type="submission" date="2019-04" db="EMBL/GenBank/DDBJ databases">
        <title>Draft genome of the big-headed turtle Platysternon megacephalum.</title>
        <authorList>
            <person name="Gong S."/>
        </authorList>
    </citation>
    <scope>NUCLEOTIDE SEQUENCE [LARGE SCALE GENOMIC DNA]</scope>
    <source>
        <strain evidence="2">DO16091913</strain>
        <tissue evidence="2">Muscle</tissue>
    </source>
</reference>
<evidence type="ECO:0000313" key="3">
    <source>
        <dbReference type="Proteomes" id="UP000297703"/>
    </source>
</evidence>
<accession>A0A4D9DNA9</accession>
<proteinExistence type="predicted"/>
<protein>
    <submittedName>
        <fullName evidence="2">Vacuolar fusion protein MON1-like protein B</fullName>
    </submittedName>
</protein>
<organism evidence="2 3">
    <name type="scientific">Platysternon megacephalum</name>
    <name type="common">big-headed turtle</name>
    <dbReference type="NCBI Taxonomy" id="55544"/>
    <lineage>
        <taxon>Eukaryota</taxon>
        <taxon>Metazoa</taxon>
        <taxon>Chordata</taxon>
        <taxon>Craniata</taxon>
        <taxon>Vertebrata</taxon>
        <taxon>Euteleostomi</taxon>
        <taxon>Archelosauria</taxon>
        <taxon>Testudinata</taxon>
        <taxon>Testudines</taxon>
        <taxon>Cryptodira</taxon>
        <taxon>Durocryptodira</taxon>
        <taxon>Testudinoidea</taxon>
        <taxon>Platysternidae</taxon>
        <taxon>Platysternon</taxon>
    </lineage>
</organism>
<feature type="compositionally biased region" description="Low complexity" evidence="1">
    <location>
        <begin position="11"/>
        <end position="41"/>
    </location>
</feature>
<name>A0A4D9DNA9_9SAUR</name>
<dbReference type="AlphaFoldDB" id="A0A4D9DNA9"/>
<sequence length="100" mass="10702">MSPIMVTWSCWSSNGSSSSAPENCSSDFPSQQGAQQHHSSGTTEQGWKQPTGRVDLFHPYGSERVNLTAHPIEGSATSNTVHLLIGTAQGLALLPQYIAF</sequence>
<keyword evidence="3" id="KW-1185">Reference proteome</keyword>